<reference evidence="1" key="1">
    <citation type="submission" date="2023-04" db="EMBL/GenBank/DDBJ databases">
        <title>A chromosome-level genome assembly of the parasitoid wasp Eretmocerus hayati.</title>
        <authorList>
            <person name="Zhong Y."/>
            <person name="Liu S."/>
            <person name="Liu Y."/>
        </authorList>
    </citation>
    <scope>NUCLEOTIDE SEQUENCE</scope>
    <source>
        <strain evidence="1">ZJU_SS_LIU_2023</strain>
    </source>
</reference>
<organism evidence="1 2">
    <name type="scientific">Eretmocerus hayati</name>
    <dbReference type="NCBI Taxonomy" id="131215"/>
    <lineage>
        <taxon>Eukaryota</taxon>
        <taxon>Metazoa</taxon>
        <taxon>Ecdysozoa</taxon>
        <taxon>Arthropoda</taxon>
        <taxon>Hexapoda</taxon>
        <taxon>Insecta</taxon>
        <taxon>Pterygota</taxon>
        <taxon>Neoptera</taxon>
        <taxon>Endopterygota</taxon>
        <taxon>Hymenoptera</taxon>
        <taxon>Apocrita</taxon>
        <taxon>Proctotrupomorpha</taxon>
        <taxon>Chalcidoidea</taxon>
        <taxon>Aphelinidae</taxon>
        <taxon>Aphelininae</taxon>
        <taxon>Eretmocerus</taxon>
    </lineage>
</organism>
<proteinExistence type="predicted"/>
<protein>
    <submittedName>
        <fullName evidence="1">Uncharacterized protein</fullName>
    </submittedName>
</protein>
<evidence type="ECO:0000313" key="2">
    <source>
        <dbReference type="Proteomes" id="UP001239111"/>
    </source>
</evidence>
<gene>
    <name evidence="1" type="ORF">QAD02_015001</name>
</gene>
<keyword evidence="2" id="KW-1185">Reference proteome</keyword>
<dbReference type="Proteomes" id="UP001239111">
    <property type="component" value="Chromosome 2"/>
</dbReference>
<evidence type="ECO:0000313" key="1">
    <source>
        <dbReference type="EMBL" id="KAJ8679214.1"/>
    </source>
</evidence>
<name>A0ACC2P7E6_9HYME</name>
<dbReference type="EMBL" id="CM056742">
    <property type="protein sequence ID" value="KAJ8679214.1"/>
    <property type="molecule type" value="Genomic_DNA"/>
</dbReference>
<sequence>MDTVDPLCELPGLTLSGVLNRCRQSCGDPKIDGARVILAQGAAGVPDNISGDILRQGFLENPRKLPCFRIVLTPEYSDPGLFSVTKKDCSSEFADNKELYNRLAVPQDPSFYSKSDKEIIDGVPLQPLGLYCVSLETHDFIHGVLEKNSVMLTSNVHPHSNPCVGVMPGINTSMYYVGGGKFVQRDA</sequence>
<comment type="caution">
    <text evidence="1">The sequence shown here is derived from an EMBL/GenBank/DDBJ whole genome shotgun (WGS) entry which is preliminary data.</text>
</comment>
<accession>A0ACC2P7E6</accession>